<accession>A0A1J5S0P7</accession>
<dbReference type="PANTHER" id="PTHR21139">
    <property type="entry name" value="TRIOSEPHOSPHATE ISOMERASE"/>
    <property type="match status" value="1"/>
</dbReference>
<evidence type="ECO:0000256" key="3">
    <source>
        <dbReference type="ARBA" id="ARBA00022432"/>
    </source>
</evidence>
<dbReference type="GO" id="GO:0006096">
    <property type="term" value="P:glycolytic process"/>
    <property type="evidence" value="ECO:0007669"/>
    <property type="project" value="UniProtKB-KW"/>
</dbReference>
<dbReference type="EC" id="5.3.1.1" evidence="2"/>
<dbReference type="GO" id="GO:0006094">
    <property type="term" value="P:gluconeogenesis"/>
    <property type="evidence" value="ECO:0007669"/>
    <property type="project" value="UniProtKB-KW"/>
</dbReference>
<dbReference type="FunFam" id="3.20.20.70:FF:000016">
    <property type="entry name" value="Triosephosphate isomerase"/>
    <property type="match status" value="1"/>
</dbReference>
<dbReference type="InterPro" id="IPR022896">
    <property type="entry name" value="TrioseP_Isoase_bac/euk"/>
</dbReference>
<dbReference type="InterPro" id="IPR013785">
    <property type="entry name" value="Aldolase_TIM"/>
</dbReference>
<dbReference type="PANTHER" id="PTHR21139:SF42">
    <property type="entry name" value="TRIOSEPHOSPHATE ISOMERASE"/>
    <property type="match status" value="1"/>
</dbReference>
<reference evidence="7" key="1">
    <citation type="submission" date="2016-10" db="EMBL/GenBank/DDBJ databases">
        <title>Sequence of Gallionella enrichment culture.</title>
        <authorList>
            <person name="Poehlein A."/>
            <person name="Muehling M."/>
            <person name="Daniel R."/>
        </authorList>
    </citation>
    <scope>NUCLEOTIDE SEQUENCE</scope>
</reference>
<dbReference type="InterPro" id="IPR035990">
    <property type="entry name" value="TIM_sf"/>
</dbReference>
<organism evidence="7">
    <name type="scientific">mine drainage metagenome</name>
    <dbReference type="NCBI Taxonomy" id="410659"/>
    <lineage>
        <taxon>unclassified sequences</taxon>
        <taxon>metagenomes</taxon>
        <taxon>ecological metagenomes</taxon>
    </lineage>
</organism>
<dbReference type="GO" id="GO:0004807">
    <property type="term" value="F:triose-phosphate isomerase activity"/>
    <property type="evidence" value="ECO:0007669"/>
    <property type="project" value="UniProtKB-EC"/>
</dbReference>
<dbReference type="HAMAP" id="MF_00147_B">
    <property type="entry name" value="TIM_B"/>
    <property type="match status" value="1"/>
</dbReference>
<evidence type="ECO:0000256" key="1">
    <source>
        <dbReference type="ARBA" id="ARBA00004680"/>
    </source>
</evidence>
<proteinExistence type="inferred from homology"/>
<keyword evidence="3" id="KW-0312">Gluconeogenesis</keyword>
<comment type="caution">
    <text evidence="7">The sequence shown here is derived from an EMBL/GenBank/DDBJ whole genome shotgun (WGS) entry which is preliminary data.</text>
</comment>
<gene>
    <name evidence="7" type="primary">tpiA_8</name>
    <name evidence="7" type="ORF">GALL_227060</name>
</gene>
<keyword evidence="6 7" id="KW-0413">Isomerase</keyword>
<evidence type="ECO:0000256" key="6">
    <source>
        <dbReference type="ARBA" id="ARBA00023235"/>
    </source>
</evidence>
<dbReference type="AlphaFoldDB" id="A0A1J5S0P7"/>
<name>A0A1J5S0P7_9ZZZZ</name>
<dbReference type="Pfam" id="PF00121">
    <property type="entry name" value="TIM"/>
    <property type="match status" value="1"/>
</dbReference>
<dbReference type="Gene3D" id="3.20.20.70">
    <property type="entry name" value="Aldolase class I"/>
    <property type="match status" value="1"/>
</dbReference>
<dbReference type="InterPro" id="IPR020861">
    <property type="entry name" value="Triosephosphate_isomerase_AS"/>
</dbReference>
<dbReference type="GO" id="GO:0046166">
    <property type="term" value="P:glyceraldehyde-3-phosphate biosynthetic process"/>
    <property type="evidence" value="ECO:0007669"/>
    <property type="project" value="TreeGrafter"/>
</dbReference>
<protein>
    <recommendedName>
        <fullName evidence="2">triose-phosphate isomerase</fullName>
        <ecNumber evidence="2">5.3.1.1</ecNumber>
    </recommendedName>
</protein>
<comment type="pathway">
    <text evidence="1">Carbohydrate degradation; glycolysis; D-glyceraldehyde 3-phosphate from glycerone phosphate: step 1/1.</text>
</comment>
<evidence type="ECO:0000256" key="5">
    <source>
        <dbReference type="ARBA" id="ARBA00023152"/>
    </source>
</evidence>
<dbReference type="PROSITE" id="PS51440">
    <property type="entry name" value="TIM_2"/>
    <property type="match status" value="1"/>
</dbReference>
<dbReference type="EMBL" id="MLJW01000169">
    <property type="protein sequence ID" value="OIQ95331.1"/>
    <property type="molecule type" value="Genomic_DNA"/>
</dbReference>
<keyword evidence="5" id="KW-0324">Glycolysis</keyword>
<evidence type="ECO:0000313" key="7">
    <source>
        <dbReference type="EMBL" id="OIQ95331.1"/>
    </source>
</evidence>
<dbReference type="GO" id="GO:0019563">
    <property type="term" value="P:glycerol catabolic process"/>
    <property type="evidence" value="ECO:0007669"/>
    <property type="project" value="TreeGrafter"/>
</dbReference>
<dbReference type="PROSITE" id="PS00171">
    <property type="entry name" value="TIM_1"/>
    <property type="match status" value="1"/>
</dbReference>
<sequence>MRRKLVVGNWKMHGSVATNKTLLAGIISGVQNLDNSDCAVCVPYPYLCQTQLFLQDTKVAWGAQNLCPNEDGALTGAVSSAMLVDYGCTYVILGHSERRIQFHETDETAAARFNAALKAGLTPVFCMGESKEERESDWTEYVVGRQLDSIIRRFGAEVLTKAVLAYEPLWAVGTGNPATPEQAQKVHQFIRRRVAKCNPEVAAELRILYGGSVKPSNAAQLFGMPDIDGGLIGGASLEAEQFVAICKAANDAACSVSEQVALEES</sequence>
<dbReference type="NCBIfam" id="TIGR00419">
    <property type="entry name" value="tim"/>
    <property type="match status" value="1"/>
</dbReference>
<dbReference type="InterPro" id="IPR000652">
    <property type="entry name" value="Triosephosphate_isomerase"/>
</dbReference>
<evidence type="ECO:0000256" key="4">
    <source>
        <dbReference type="ARBA" id="ARBA00022490"/>
    </source>
</evidence>
<dbReference type="CDD" id="cd00311">
    <property type="entry name" value="TIM"/>
    <property type="match status" value="1"/>
</dbReference>
<evidence type="ECO:0000256" key="2">
    <source>
        <dbReference type="ARBA" id="ARBA00011940"/>
    </source>
</evidence>
<dbReference type="SUPFAM" id="SSF51351">
    <property type="entry name" value="Triosephosphate isomerase (TIM)"/>
    <property type="match status" value="1"/>
</dbReference>
<dbReference type="GO" id="GO:0005829">
    <property type="term" value="C:cytosol"/>
    <property type="evidence" value="ECO:0007669"/>
    <property type="project" value="TreeGrafter"/>
</dbReference>
<keyword evidence="4" id="KW-0963">Cytoplasm</keyword>